<evidence type="ECO:0000259" key="3">
    <source>
        <dbReference type="Pfam" id="PF02705"/>
    </source>
</evidence>
<evidence type="ECO:0000313" key="5">
    <source>
        <dbReference type="Proteomes" id="UP000886520"/>
    </source>
</evidence>
<protein>
    <recommendedName>
        <fullName evidence="3">K+ potassium transporter integral membrane domain-containing protein</fullName>
    </recommendedName>
</protein>
<evidence type="ECO:0000256" key="1">
    <source>
        <dbReference type="ARBA" id="ARBA00008440"/>
    </source>
</evidence>
<dbReference type="OrthoDB" id="504708at2759"/>
<dbReference type="GO" id="GO:0015079">
    <property type="term" value="F:potassium ion transmembrane transporter activity"/>
    <property type="evidence" value="ECO:0007669"/>
    <property type="project" value="InterPro"/>
</dbReference>
<evidence type="ECO:0000256" key="2">
    <source>
        <dbReference type="SAM" id="Phobius"/>
    </source>
</evidence>
<comment type="similarity">
    <text evidence="1">Belongs to the HAK/KUP transporter (TC 2.A.72.3) family.</text>
</comment>
<proteinExistence type="inferred from homology"/>
<name>A0A9D4UNH9_ADICA</name>
<keyword evidence="5" id="KW-1185">Reference proteome</keyword>
<accession>A0A9D4UNH9</accession>
<dbReference type="PANTHER" id="PTHR30540">
    <property type="entry name" value="OSMOTIC STRESS POTASSIUM TRANSPORTER"/>
    <property type="match status" value="1"/>
</dbReference>
<evidence type="ECO:0000313" key="4">
    <source>
        <dbReference type="EMBL" id="KAI5071060.1"/>
    </source>
</evidence>
<dbReference type="Proteomes" id="UP000886520">
    <property type="component" value="Chromosome 13"/>
</dbReference>
<feature type="transmembrane region" description="Helical" evidence="2">
    <location>
        <begin position="69"/>
        <end position="90"/>
    </location>
</feature>
<keyword evidence="2" id="KW-0812">Transmembrane</keyword>
<organism evidence="4 5">
    <name type="scientific">Adiantum capillus-veneris</name>
    <name type="common">Maidenhair fern</name>
    <dbReference type="NCBI Taxonomy" id="13818"/>
    <lineage>
        <taxon>Eukaryota</taxon>
        <taxon>Viridiplantae</taxon>
        <taxon>Streptophyta</taxon>
        <taxon>Embryophyta</taxon>
        <taxon>Tracheophyta</taxon>
        <taxon>Polypodiopsida</taxon>
        <taxon>Polypodiidae</taxon>
        <taxon>Polypodiales</taxon>
        <taxon>Pteridineae</taxon>
        <taxon>Pteridaceae</taxon>
        <taxon>Vittarioideae</taxon>
        <taxon>Adiantum</taxon>
    </lineage>
</organism>
<keyword evidence="2" id="KW-0472">Membrane</keyword>
<dbReference type="InterPro" id="IPR053951">
    <property type="entry name" value="K_trans_N"/>
</dbReference>
<sequence length="92" mass="10210">MDEELSAYKLKKKDHNTQSLILKRLFERYKQARIALLVLVLLGTSMVIGDGVLTPAISVLSSVQGLQVAFSELPSCMYCGAFVTPIFSFLQK</sequence>
<reference evidence="4" key="1">
    <citation type="submission" date="2021-01" db="EMBL/GenBank/DDBJ databases">
        <title>Adiantum capillus-veneris genome.</title>
        <authorList>
            <person name="Fang Y."/>
            <person name="Liao Q."/>
        </authorList>
    </citation>
    <scope>NUCLEOTIDE SEQUENCE</scope>
    <source>
        <strain evidence="4">H3</strain>
        <tissue evidence="4">Leaf</tissue>
    </source>
</reference>
<feature type="transmembrane region" description="Helical" evidence="2">
    <location>
        <begin position="34"/>
        <end position="57"/>
    </location>
</feature>
<keyword evidence="2" id="KW-1133">Transmembrane helix</keyword>
<dbReference type="InterPro" id="IPR003855">
    <property type="entry name" value="K+_transporter"/>
</dbReference>
<dbReference type="PANTHER" id="PTHR30540:SF83">
    <property type="entry name" value="K+ POTASSIUM TRANSPORTER"/>
    <property type="match status" value="1"/>
</dbReference>
<gene>
    <name evidence="4" type="ORF">GOP47_0013311</name>
</gene>
<comment type="caution">
    <text evidence="4">The sequence shown here is derived from an EMBL/GenBank/DDBJ whole genome shotgun (WGS) entry which is preliminary data.</text>
</comment>
<dbReference type="AlphaFoldDB" id="A0A9D4UNH9"/>
<dbReference type="Pfam" id="PF02705">
    <property type="entry name" value="K_trans"/>
    <property type="match status" value="1"/>
</dbReference>
<dbReference type="EMBL" id="JABFUD020000013">
    <property type="protein sequence ID" value="KAI5071060.1"/>
    <property type="molecule type" value="Genomic_DNA"/>
</dbReference>
<dbReference type="GO" id="GO:0016020">
    <property type="term" value="C:membrane"/>
    <property type="evidence" value="ECO:0007669"/>
    <property type="project" value="InterPro"/>
</dbReference>
<feature type="domain" description="K+ potassium transporter integral membrane" evidence="3">
    <location>
        <begin position="28"/>
        <end position="78"/>
    </location>
</feature>